<dbReference type="AlphaFoldDB" id="A0A0N5BGE7"/>
<reference evidence="2" key="1">
    <citation type="submission" date="2017-02" db="UniProtKB">
        <authorList>
            <consortium name="WormBaseParasite"/>
        </authorList>
    </citation>
    <scope>IDENTIFICATION</scope>
</reference>
<dbReference type="WBParaSite" id="SPAL_0000505400.1">
    <property type="protein sequence ID" value="SPAL_0000505400.1"/>
    <property type="gene ID" value="SPAL_0000505400"/>
</dbReference>
<accession>A0A0N5BGE7</accession>
<sequence length="215" mass="24704">MLTAEQYGVVTAFGIVISTKLGPTGITKFIEVLKNETDQLTTNKLKNKVIVIVNEQISLFLKDYQIINALDNTYKLLYNGTNLEDVEASFADCLSKSFDEDQLEAVMIFGIKILTRLGLDGMDIFISKTLGVLRPIIFPYMDKIKDRMFEMKKKNDDVLEGINEGYSMTITFATPEVITRAFCEFMKIFTEDEWNAIYPDYDEFFLINNYIHKCN</sequence>
<organism evidence="1 2">
    <name type="scientific">Strongyloides papillosus</name>
    <name type="common">Intestinal threadworm</name>
    <dbReference type="NCBI Taxonomy" id="174720"/>
    <lineage>
        <taxon>Eukaryota</taxon>
        <taxon>Metazoa</taxon>
        <taxon>Ecdysozoa</taxon>
        <taxon>Nematoda</taxon>
        <taxon>Chromadorea</taxon>
        <taxon>Rhabditida</taxon>
        <taxon>Tylenchina</taxon>
        <taxon>Panagrolaimomorpha</taxon>
        <taxon>Strongyloidoidea</taxon>
        <taxon>Strongyloididae</taxon>
        <taxon>Strongyloides</taxon>
    </lineage>
</organism>
<keyword evidence="1" id="KW-1185">Reference proteome</keyword>
<evidence type="ECO:0000313" key="1">
    <source>
        <dbReference type="Proteomes" id="UP000046392"/>
    </source>
</evidence>
<dbReference type="Proteomes" id="UP000046392">
    <property type="component" value="Unplaced"/>
</dbReference>
<protein>
    <submittedName>
        <fullName evidence="2">Cullin domain-containing protein</fullName>
    </submittedName>
</protein>
<proteinExistence type="predicted"/>
<name>A0A0N5BGE7_STREA</name>
<evidence type="ECO:0000313" key="2">
    <source>
        <dbReference type="WBParaSite" id="SPAL_0000505400.1"/>
    </source>
</evidence>